<dbReference type="Pfam" id="PF13155">
    <property type="entry name" value="Toprim_2"/>
    <property type="match status" value="1"/>
</dbReference>
<evidence type="ECO:0008006" key="3">
    <source>
        <dbReference type="Google" id="ProtNLM"/>
    </source>
</evidence>
<dbReference type="RefSeq" id="WP_246181095.1">
    <property type="nucleotide sequence ID" value="NZ_BJXA01000042.1"/>
</dbReference>
<protein>
    <recommendedName>
        <fullName evidence="3">Toprim domain-containing protein</fullName>
    </recommendedName>
</protein>
<keyword evidence="2" id="KW-1185">Reference proteome</keyword>
<dbReference type="AlphaFoldDB" id="A0A511MJT3"/>
<dbReference type="InterPro" id="IPR034154">
    <property type="entry name" value="TOPRIM_DnaG/twinkle"/>
</dbReference>
<evidence type="ECO:0000313" key="2">
    <source>
        <dbReference type="Proteomes" id="UP000321424"/>
    </source>
</evidence>
<organism evidence="1 2">
    <name type="scientific">Nocardia ninae NBRC 108245</name>
    <dbReference type="NCBI Taxonomy" id="1210091"/>
    <lineage>
        <taxon>Bacteria</taxon>
        <taxon>Bacillati</taxon>
        <taxon>Actinomycetota</taxon>
        <taxon>Actinomycetes</taxon>
        <taxon>Mycobacteriales</taxon>
        <taxon>Nocardiaceae</taxon>
        <taxon>Nocardia</taxon>
    </lineage>
</organism>
<reference evidence="1 2" key="1">
    <citation type="submission" date="2019-07" db="EMBL/GenBank/DDBJ databases">
        <title>Whole genome shotgun sequence of Nocardia ninae NBRC 108245.</title>
        <authorList>
            <person name="Hosoyama A."/>
            <person name="Uohara A."/>
            <person name="Ohji S."/>
            <person name="Ichikawa N."/>
        </authorList>
    </citation>
    <scope>NUCLEOTIDE SEQUENCE [LARGE SCALE GENOMIC DNA]</scope>
    <source>
        <strain evidence="1 2">NBRC 108245</strain>
    </source>
</reference>
<proteinExistence type="predicted"/>
<comment type="caution">
    <text evidence="1">The sequence shown here is derived from an EMBL/GenBank/DDBJ whole genome shotgun (WGS) entry which is preliminary data.</text>
</comment>
<dbReference type="Gene3D" id="3.40.1360.10">
    <property type="match status" value="1"/>
</dbReference>
<gene>
    <name evidence="1" type="ORF">NN4_54030</name>
</gene>
<sequence length="184" mass="20131">MERQGLDPLLLGFVAEPLPGHEDYSGFLAIPYLRTAADGVLSVVSIRFRCIATDCEHQGHGKYMTLAGDRPRLYNSADLLVPSRFILLTEGELDAIAAHRIGLPAVGIPGSTAWQPHFREPFLGYESAIIPADGDKPGRKFAVQTSKHLPNSKVIYLPDGEDVNSLIMSEGPKAFKERLGFETD</sequence>
<dbReference type="SUPFAM" id="SSF56731">
    <property type="entry name" value="DNA primase core"/>
    <property type="match status" value="1"/>
</dbReference>
<evidence type="ECO:0000313" key="1">
    <source>
        <dbReference type="EMBL" id="GEM40884.1"/>
    </source>
</evidence>
<dbReference type="CDD" id="cd01029">
    <property type="entry name" value="TOPRIM_primases"/>
    <property type="match status" value="1"/>
</dbReference>
<dbReference type="Proteomes" id="UP000321424">
    <property type="component" value="Unassembled WGS sequence"/>
</dbReference>
<accession>A0A511MJT3</accession>
<name>A0A511MJT3_9NOCA</name>
<dbReference type="EMBL" id="BJXA01000042">
    <property type="protein sequence ID" value="GEM40884.1"/>
    <property type="molecule type" value="Genomic_DNA"/>
</dbReference>